<dbReference type="InterPro" id="IPR058533">
    <property type="entry name" value="Cation_efflux_TM"/>
</dbReference>
<dbReference type="Gene3D" id="1.20.1510.10">
    <property type="entry name" value="Cation efflux protein transmembrane domain"/>
    <property type="match status" value="1"/>
</dbReference>
<feature type="region of interest" description="Disordered" evidence="5">
    <location>
        <begin position="1"/>
        <end position="94"/>
    </location>
</feature>
<keyword evidence="3" id="KW-1133">Transmembrane helix</keyword>
<evidence type="ECO:0000256" key="5">
    <source>
        <dbReference type="SAM" id="MobiDB-lite"/>
    </source>
</evidence>
<dbReference type="AlphaFoldDB" id="A0A6G1G421"/>
<protein>
    <recommendedName>
        <fullName evidence="6">Cation efflux protein transmembrane domain-containing protein</fullName>
    </recommendedName>
</protein>
<keyword evidence="8" id="KW-1185">Reference proteome</keyword>
<reference evidence="9" key="3">
    <citation type="submission" date="2025-04" db="UniProtKB">
        <authorList>
            <consortium name="RefSeq"/>
        </authorList>
    </citation>
    <scope>IDENTIFICATION</scope>
    <source>
        <strain evidence="9">CBS 781.70</strain>
    </source>
</reference>
<dbReference type="GO" id="GO:0016020">
    <property type="term" value="C:membrane"/>
    <property type="evidence" value="ECO:0007669"/>
    <property type="project" value="UniProtKB-SubCell"/>
</dbReference>
<dbReference type="GO" id="GO:0030003">
    <property type="term" value="P:intracellular monoatomic cation homeostasis"/>
    <property type="evidence" value="ECO:0007669"/>
    <property type="project" value="UniProtKB-ARBA"/>
</dbReference>
<dbReference type="EMBL" id="ML975156">
    <property type="protein sequence ID" value="KAF1812732.1"/>
    <property type="molecule type" value="Genomic_DNA"/>
</dbReference>
<dbReference type="GO" id="GO:0098771">
    <property type="term" value="P:inorganic ion homeostasis"/>
    <property type="evidence" value="ECO:0007669"/>
    <property type="project" value="UniProtKB-ARBA"/>
</dbReference>
<name>A0A6G1G421_9PEZI</name>
<evidence type="ECO:0000313" key="8">
    <source>
        <dbReference type="Proteomes" id="UP000504638"/>
    </source>
</evidence>
<comment type="subcellular location">
    <subcellularLocation>
        <location evidence="1">Membrane</location>
        <topology evidence="1">Multi-pass membrane protein</topology>
    </subcellularLocation>
</comment>
<feature type="compositionally biased region" description="Pro residues" evidence="5">
    <location>
        <begin position="1"/>
        <end position="15"/>
    </location>
</feature>
<gene>
    <name evidence="7 9" type="ORF">P152DRAFT_457927</name>
</gene>
<evidence type="ECO:0000313" key="7">
    <source>
        <dbReference type="EMBL" id="KAF1812732.1"/>
    </source>
</evidence>
<feature type="domain" description="Cation efflux protein transmembrane" evidence="6">
    <location>
        <begin position="178"/>
        <end position="396"/>
    </location>
</feature>
<dbReference type="SUPFAM" id="SSF161111">
    <property type="entry name" value="Cation efflux protein transmembrane domain-like"/>
    <property type="match status" value="1"/>
</dbReference>
<evidence type="ECO:0000256" key="3">
    <source>
        <dbReference type="ARBA" id="ARBA00022989"/>
    </source>
</evidence>
<sequence>MPLPIPPRTPTPPPDDGTDPHFEPYITPAEFNPDALSPLSGAFPSQKYGSLTAASSSVAPSPRSPLTPATGNSLYTPLAVPNDNEGLKSGTSDSFKNPFNFQTVQYTAGRAAPPNAAKSDLGRRRGHKYKHSSVSHQIILEPPPNRTPLQIPTSLPIPTMAEFRHSMSLDQRTRLVWCCCHLAVAGYVQWTSKGSLATTALSHLLFFDALGAFLCVAVDVARGFDVWGRSSVAHPFGLSRLEILTSLAMSVGLLFMGIDIISHSLTHSLEAVGPHEPHTDNHGSGHLRVPAYSIDFAAVAAIAASLVSATLLKNHARIGRTVKSSTLFSALPFTLPSILANPSHLLTLSCAALLLILPLLGLPITPFADAALAVLTAASMMTLGGRLCVALGRILLMSCPGAGGANAVHEVVEAIRRDDAVRDVEDARFWQVHYELSMANLKVAVEGRRKDEVPRLRERVVSLVRNRLGGGYGGGKGAIKWEVSVQVKLVSD</sequence>
<evidence type="ECO:0000259" key="6">
    <source>
        <dbReference type="Pfam" id="PF01545"/>
    </source>
</evidence>
<dbReference type="InterPro" id="IPR027469">
    <property type="entry name" value="Cation_efflux_TMD_sf"/>
</dbReference>
<dbReference type="RefSeq" id="XP_033534363.1">
    <property type="nucleotide sequence ID" value="XM_033679335.1"/>
</dbReference>
<organism evidence="7">
    <name type="scientific">Eremomyces bilateralis CBS 781.70</name>
    <dbReference type="NCBI Taxonomy" id="1392243"/>
    <lineage>
        <taxon>Eukaryota</taxon>
        <taxon>Fungi</taxon>
        <taxon>Dikarya</taxon>
        <taxon>Ascomycota</taxon>
        <taxon>Pezizomycotina</taxon>
        <taxon>Dothideomycetes</taxon>
        <taxon>Dothideomycetes incertae sedis</taxon>
        <taxon>Eremomycetales</taxon>
        <taxon>Eremomycetaceae</taxon>
        <taxon>Eremomyces</taxon>
    </lineage>
</organism>
<reference evidence="9" key="2">
    <citation type="submission" date="2020-04" db="EMBL/GenBank/DDBJ databases">
        <authorList>
            <consortium name="NCBI Genome Project"/>
        </authorList>
    </citation>
    <scope>NUCLEOTIDE SEQUENCE</scope>
    <source>
        <strain evidence="9">CBS 781.70</strain>
    </source>
</reference>
<reference evidence="7 9" key="1">
    <citation type="submission" date="2020-01" db="EMBL/GenBank/DDBJ databases">
        <authorList>
            <consortium name="DOE Joint Genome Institute"/>
            <person name="Haridas S."/>
            <person name="Albert R."/>
            <person name="Binder M."/>
            <person name="Bloem J."/>
            <person name="Labutti K."/>
            <person name="Salamov A."/>
            <person name="Andreopoulos B."/>
            <person name="Baker S.E."/>
            <person name="Barry K."/>
            <person name="Bills G."/>
            <person name="Bluhm B.H."/>
            <person name="Cannon C."/>
            <person name="Castanera R."/>
            <person name="Culley D.E."/>
            <person name="Daum C."/>
            <person name="Ezra D."/>
            <person name="Gonzalez J.B."/>
            <person name="Henrissat B."/>
            <person name="Kuo A."/>
            <person name="Liang C."/>
            <person name="Lipzen A."/>
            <person name="Lutzoni F."/>
            <person name="Magnuson J."/>
            <person name="Mondo S."/>
            <person name="Nolan M."/>
            <person name="Ohm R."/>
            <person name="Pangilinan J."/>
            <person name="Park H.-J."/>
            <person name="Ramirez L."/>
            <person name="Alfaro M."/>
            <person name="Sun H."/>
            <person name="Tritt A."/>
            <person name="Yoshinaga Y."/>
            <person name="Zwiers L.-H."/>
            <person name="Turgeon B.G."/>
            <person name="Goodwin S.B."/>
            <person name="Spatafora J.W."/>
            <person name="Crous P.W."/>
            <person name="Grigoriev I.V."/>
        </authorList>
    </citation>
    <scope>NUCLEOTIDE SEQUENCE</scope>
    <source>
        <strain evidence="7 9">CBS 781.70</strain>
    </source>
</reference>
<dbReference type="Proteomes" id="UP000504638">
    <property type="component" value="Unplaced"/>
</dbReference>
<proteinExistence type="predicted"/>
<keyword evidence="4" id="KW-0472">Membrane</keyword>
<dbReference type="Pfam" id="PF01545">
    <property type="entry name" value="Cation_efflux"/>
    <property type="match status" value="1"/>
</dbReference>
<evidence type="ECO:0000256" key="4">
    <source>
        <dbReference type="ARBA" id="ARBA00023136"/>
    </source>
</evidence>
<dbReference type="OrthoDB" id="5382797at2759"/>
<feature type="region of interest" description="Disordered" evidence="5">
    <location>
        <begin position="107"/>
        <end position="126"/>
    </location>
</feature>
<accession>A0A6G1G421</accession>
<dbReference type="GeneID" id="54419905"/>
<dbReference type="GO" id="GO:0008324">
    <property type="term" value="F:monoatomic cation transmembrane transporter activity"/>
    <property type="evidence" value="ECO:0007669"/>
    <property type="project" value="InterPro"/>
</dbReference>
<evidence type="ECO:0000256" key="1">
    <source>
        <dbReference type="ARBA" id="ARBA00004141"/>
    </source>
</evidence>
<evidence type="ECO:0000313" key="9">
    <source>
        <dbReference type="RefSeq" id="XP_033534363.1"/>
    </source>
</evidence>
<keyword evidence="2" id="KW-0812">Transmembrane</keyword>
<evidence type="ECO:0000256" key="2">
    <source>
        <dbReference type="ARBA" id="ARBA00022692"/>
    </source>
</evidence>